<feature type="region of interest" description="Disordered" evidence="1">
    <location>
        <begin position="132"/>
        <end position="171"/>
    </location>
</feature>
<evidence type="ECO:0000313" key="3">
    <source>
        <dbReference type="Proteomes" id="UP000077202"/>
    </source>
</evidence>
<proteinExistence type="predicted"/>
<keyword evidence="3" id="KW-1185">Reference proteome</keyword>
<accession>A0A176WE64</accession>
<evidence type="ECO:0000256" key="1">
    <source>
        <dbReference type="SAM" id="MobiDB-lite"/>
    </source>
</evidence>
<dbReference type="Proteomes" id="UP000077202">
    <property type="component" value="Unassembled WGS sequence"/>
</dbReference>
<evidence type="ECO:0000313" key="2">
    <source>
        <dbReference type="EMBL" id="OAE30891.1"/>
    </source>
</evidence>
<reference evidence="2" key="1">
    <citation type="submission" date="2016-03" db="EMBL/GenBank/DDBJ databases">
        <title>Mechanisms controlling the formation of the plant cell surface in tip-growing cells are functionally conserved among land plants.</title>
        <authorList>
            <person name="Honkanen S."/>
            <person name="Jones V.A."/>
            <person name="Morieri G."/>
            <person name="Champion C."/>
            <person name="Hetherington A.J."/>
            <person name="Kelly S."/>
            <person name="Saint-Marcoux D."/>
            <person name="Proust H."/>
            <person name="Prescott H."/>
            <person name="Dolan L."/>
        </authorList>
    </citation>
    <scope>NUCLEOTIDE SEQUENCE [LARGE SCALE GENOMIC DNA]</scope>
    <source>
        <tissue evidence="2">Whole gametophyte</tissue>
    </source>
</reference>
<name>A0A176WE64_MARPO</name>
<dbReference type="EMBL" id="LVLJ01001228">
    <property type="protein sequence ID" value="OAE30891.1"/>
    <property type="molecule type" value="Genomic_DNA"/>
</dbReference>
<gene>
    <name evidence="2" type="ORF">AXG93_3943s1220</name>
</gene>
<organism evidence="2 3">
    <name type="scientific">Marchantia polymorpha subsp. ruderalis</name>
    <dbReference type="NCBI Taxonomy" id="1480154"/>
    <lineage>
        <taxon>Eukaryota</taxon>
        <taxon>Viridiplantae</taxon>
        <taxon>Streptophyta</taxon>
        <taxon>Embryophyta</taxon>
        <taxon>Marchantiophyta</taxon>
        <taxon>Marchantiopsida</taxon>
        <taxon>Marchantiidae</taxon>
        <taxon>Marchantiales</taxon>
        <taxon>Marchantiaceae</taxon>
        <taxon>Marchantia</taxon>
    </lineage>
</organism>
<sequence length="195" mass="21382">MTAACNLAAAVAFNPVKDSLLRSLCMLLQSSSIHHSDDRSQSVRGFQMHASVDDPGVAPIHPGRLEQARGESIRTSHQVIFFVSPVARHSRHGPALWRSVYQGSDARDEPAPATLGYYMPFGRYEDMKLSDLTGGSAQTSRVPKVDSRLPPRGKNGESRLSHSPRTHDHESDFNRASAWLISSSVEYINAPAVAY</sequence>
<dbReference type="AlphaFoldDB" id="A0A176WE64"/>
<protein>
    <submittedName>
        <fullName evidence="2">Uncharacterized protein</fullName>
    </submittedName>
</protein>
<feature type="compositionally biased region" description="Basic and acidic residues" evidence="1">
    <location>
        <begin position="143"/>
        <end position="171"/>
    </location>
</feature>
<comment type="caution">
    <text evidence="2">The sequence shown here is derived from an EMBL/GenBank/DDBJ whole genome shotgun (WGS) entry which is preliminary data.</text>
</comment>